<keyword evidence="2" id="KW-1133">Transmembrane helix</keyword>
<keyword evidence="2" id="KW-0812">Transmembrane</keyword>
<evidence type="ECO:0000313" key="3">
    <source>
        <dbReference type="EMBL" id="GID70546.1"/>
    </source>
</evidence>
<dbReference type="AlphaFoldDB" id="A0A919ISP7"/>
<feature type="compositionally biased region" description="Polar residues" evidence="1">
    <location>
        <begin position="1"/>
        <end position="14"/>
    </location>
</feature>
<protein>
    <submittedName>
        <fullName evidence="3">Uncharacterized protein</fullName>
    </submittedName>
</protein>
<gene>
    <name evidence="3" type="ORF">Acy02nite_84270</name>
</gene>
<feature type="region of interest" description="Disordered" evidence="1">
    <location>
        <begin position="1"/>
        <end position="44"/>
    </location>
</feature>
<reference evidence="3" key="1">
    <citation type="submission" date="2021-01" db="EMBL/GenBank/DDBJ databases">
        <title>Whole genome shotgun sequence of Actinoplanes cyaneus NBRC 14990.</title>
        <authorList>
            <person name="Komaki H."/>
            <person name="Tamura T."/>
        </authorList>
    </citation>
    <scope>NUCLEOTIDE SEQUENCE</scope>
    <source>
        <strain evidence="3">NBRC 14990</strain>
    </source>
</reference>
<dbReference type="RefSeq" id="WP_203754511.1">
    <property type="nucleotide sequence ID" value="NZ_BAAAUC010000053.1"/>
</dbReference>
<dbReference type="EMBL" id="BOMH01000077">
    <property type="protein sequence ID" value="GID70546.1"/>
    <property type="molecule type" value="Genomic_DNA"/>
</dbReference>
<evidence type="ECO:0000313" key="4">
    <source>
        <dbReference type="Proteomes" id="UP000619479"/>
    </source>
</evidence>
<accession>A0A919ISP7</accession>
<proteinExistence type="predicted"/>
<evidence type="ECO:0000256" key="2">
    <source>
        <dbReference type="SAM" id="Phobius"/>
    </source>
</evidence>
<dbReference type="Proteomes" id="UP000619479">
    <property type="component" value="Unassembled WGS sequence"/>
</dbReference>
<keyword evidence="4" id="KW-1185">Reference proteome</keyword>
<organism evidence="3 4">
    <name type="scientific">Actinoplanes cyaneus</name>
    <dbReference type="NCBI Taxonomy" id="52696"/>
    <lineage>
        <taxon>Bacteria</taxon>
        <taxon>Bacillati</taxon>
        <taxon>Actinomycetota</taxon>
        <taxon>Actinomycetes</taxon>
        <taxon>Micromonosporales</taxon>
        <taxon>Micromonosporaceae</taxon>
        <taxon>Actinoplanes</taxon>
    </lineage>
</organism>
<keyword evidence="2" id="KW-0472">Membrane</keyword>
<evidence type="ECO:0000256" key="1">
    <source>
        <dbReference type="SAM" id="MobiDB-lite"/>
    </source>
</evidence>
<name>A0A919ISP7_9ACTN</name>
<feature type="transmembrane region" description="Helical" evidence="2">
    <location>
        <begin position="46"/>
        <end position="64"/>
    </location>
</feature>
<comment type="caution">
    <text evidence="3">The sequence shown here is derived from an EMBL/GenBank/DDBJ whole genome shotgun (WGS) entry which is preliminary data.</text>
</comment>
<sequence length="84" mass="9117">MTTNAPEQARTTSADDLESPSRLRQAVTTVRTSRPAQAAAAHRKPVTAGLLAVTGAATAVLLLLRRKRNAKPVRSSRLPTFRRR</sequence>
<feature type="compositionally biased region" description="Polar residues" evidence="1">
    <location>
        <begin position="26"/>
        <end position="35"/>
    </location>
</feature>